<evidence type="ECO:0000313" key="2">
    <source>
        <dbReference type="Proteomes" id="UP000185891"/>
    </source>
</evidence>
<dbReference type="AlphaFoldDB" id="A0A1F5ELG6"/>
<accession>A0A1F5ELG6</accession>
<sequence length="83" mass="9621">MVFCKKSPAFLVKKTAYFCCFFIKKSYNEINIILLAKRCCLVIHKDFLFKSLSQYYNYSSVGNVCLAFGSPKAVFQLRKIIDN</sequence>
<reference evidence="1 2" key="1">
    <citation type="journal article" date="2016" name="Nat. Commun.">
        <title>Thousands of microbial genomes shed light on interconnected biogeochemical processes in an aquifer system.</title>
        <authorList>
            <person name="Anantharaman K."/>
            <person name="Brown C.T."/>
            <person name="Hug L.A."/>
            <person name="Sharon I."/>
            <person name="Castelle C.J."/>
            <person name="Probst A.J."/>
            <person name="Thomas B.C."/>
            <person name="Singh A."/>
            <person name="Wilkins M.J."/>
            <person name="Karaoz U."/>
            <person name="Brodie E.L."/>
            <person name="Williams K.H."/>
            <person name="Hubbard S.S."/>
            <person name="Banfield J.F."/>
        </authorList>
    </citation>
    <scope>NUCLEOTIDE SEQUENCE [LARGE SCALE GENOMIC DNA]</scope>
</reference>
<name>A0A1F5ELG6_9BACT</name>
<dbReference type="Proteomes" id="UP000185891">
    <property type="component" value="Unassembled WGS sequence"/>
</dbReference>
<comment type="caution">
    <text evidence="1">The sequence shown here is derived from an EMBL/GenBank/DDBJ whole genome shotgun (WGS) entry which is preliminary data.</text>
</comment>
<evidence type="ECO:0000313" key="1">
    <source>
        <dbReference type="EMBL" id="OGD68269.1"/>
    </source>
</evidence>
<protein>
    <submittedName>
        <fullName evidence="1">Uncharacterized protein</fullName>
    </submittedName>
</protein>
<gene>
    <name evidence="1" type="ORF">A3E89_00435</name>
</gene>
<organism evidence="1 2">
    <name type="scientific">Candidatus Campbellbacteria bacterium RIFCSPHIGHO2_12_FULL_35_10</name>
    <dbReference type="NCBI Taxonomy" id="1797578"/>
    <lineage>
        <taxon>Bacteria</taxon>
        <taxon>Candidatus Campbelliibacteriota</taxon>
    </lineage>
</organism>
<proteinExistence type="predicted"/>
<dbReference type="EMBL" id="MFAA01000039">
    <property type="protein sequence ID" value="OGD68269.1"/>
    <property type="molecule type" value="Genomic_DNA"/>
</dbReference>